<feature type="transmembrane region" description="Helical" evidence="7">
    <location>
        <begin position="39"/>
        <end position="56"/>
    </location>
</feature>
<proteinExistence type="predicted"/>
<feature type="domain" description="Cardiolipin synthase N-terminal" evidence="8">
    <location>
        <begin position="14"/>
        <end position="58"/>
    </location>
</feature>
<evidence type="ECO:0000313" key="10">
    <source>
        <dbReference type="Proteomes" id="UP000633205"/>
    </source>
</evidence>
<name>A0A916YHU5_9MICO</name>
<dbReference type="AlphaFoldDB" id="A0A916YHU5"/>
<reference evidence="9" key="2">
    <citation type="submission" date="2020-09" db="EMBL/GenBank/DDBJ databases">
        <authorList>
            <person name="Sun Q."/>
            <person name="Zhou Y."/>
        </authorList>
    </citation>
    <scope>NUCLEOTIDE SEQUENCE</scope>
    <source>
        <strain evidence="9">CGMCC 1.15152</strain>
    </source>
</reference>
<reference evidence="9" key="1">
    <citation type="journal article" date="2014" name="Int. J. Syst. Evol. Microbiol.">
        <title>Complete genome sequence of Corynebacterium casei LMG S-19264T (=DSM 44701T), isolated from a smear-ripened cheese.</title>
        <authorList>
            <consortium name="US DOE Joint Genome Institute (JGI-PGF)"/>
            <person name="Walter F."/>
            <person name="Albersmeier A."/>
            <person name="Kalinowski J."/>
            <person name="Ruckert C."/>
        </authorList>
    </citation>
    <scope>NUCLEOTIDE SEQUENCE</scope>
    <source>
        <strain evidence="9">CGMCC 1.15152</strain>
    </source>
</reference>
<dbReference type="Pfam" id="PF13396">
    <property type="entry name" value="PLDc_N"/>
    <property type="match status" value="1"/>
</dbReference>
<keyword evidence="4 7" id="KW-1133">Transmembrane helix</keyword>
<keyword evidence="10" id="KW-1185">Reference proteome</keyword>
<feature type="compositionally biased region" description="Basic and acidic residues" evidence="6">
    <location>
        <begin position="115"/>
        <end position="134"/>
    </location>
</feature>
<feature type="region of interest" description="Disordered" evidence="6">
    <location>
        <begin position="99"/>
        <end position="134"/>
    </location>
</feature>
<protein>
    <recommendedName>
        <fullName evidence="8">Cardiolipin synthase N-terminal domain-containing protein</fullName>
    </recommendedName>
</protein>
<evidence type="ECO:0000256" key="7">
    <source>
        <dbReference type="SAM" id="Phobius"/>
    </source>
</evidence>
<comment type="caution">
    <text evidence="9">The sequence shown here is derived from an EMBL/GenBank/DDBJ whole genome shotgun (WGS) entry which is preliminary data.</text>
</comment>
<keyword evidence="5 7" id="KW-0472">Membrane</keyword>
<keyword evidence="2" id="KW-1003">Cell membrane</keyword>
<keyword evidence="3 7" id="KW-0812">Transmembrane</keyword>
<evidence type="ECO:0000313" key="9">
    <source>
        <dbReference type="EMBL" id="GGD45290.1"/>
    </source>
</evidence>
<gene>
    <name evidence="9" type="ORF">GCM10010915_28220</name>
</gene>
<feature type="region of interest" description="Disordered" evidence="6">
    <location>
        <begin position="62"/>
        <end position="83"/>
    </location>
</feature>
<dbReference type="EMBL" id="BMHO01000002">
    <property type="protein sequence ID" value="GGD45290.1"/>
    <property type="molecule type" value="Genomic_DNA"/>
</dbReference>
<accession>A0A916YHU5</accession>
<evidence type="ECO:0000256" key="3">
    <source>
        <dbReference type="ARBA" id="ARBA00022692"/>
    </source>
</evidence>
<dbReference type="InterPro" id="IPR027379">
    <property type="entry name" value="CLS_N"/>
</dbReference>
<dbReference type="GO" id="GO:0005886">
    <property type="term" value="C:plasma membrane"/>
    <property type="evidence" value="ECO:0007669"/>
    <property type="project" value="UniProtKB-SubCell"/>
</dbReference>
<sequence>MGRLLIPLALVALAFWVFSIVDCAIQPPTRHRGASKRVWILITLVPVIGGILWWVIGRSRDAQPQSSAGQPVAPDDDPRFTASDERIRRLEEELAMLDAEEAFGSPSAGDDEAPDERAADSDEDHGDGPRDERA</sequence>
<dbReference type="RefSeq" id="WP_188713044.1">
    <property type="nucleotide sequence ID" value="NZ_BMHO01000002.1"/>
</dbReference>
<evidence type="ECO:0000256" key="2">
    <source>
        <dbReference type="ARBA" id="ARBA00022475"/>
    </source>
</evidence>
<organism evidence="9 10">
    <name type="scientific">Microbacterium faecale</name>
    <dbReference type="NCBI Taxonomy" id="1804630"/>
    <lineage>
        <taxon>Bacteria</taxon>
        <taxon>Bacillati</taxon>
        <taxon>Actinomycetota</taxon>
        <taxon>Actinomycetes</taxon>
        <taxon>Micrococcales</taxon>
        <taxon>Microbacteriaceae</taxon>
        <taxon>Microbacterium</taxon>
    </lineage>
</organism>
<evidence type="ECO:0000259" key="8">
    <source>
        <dbReference type="Pfam" id="PF13396"/>
    </source>
</evidence>
<evidence type="ECO:0000256" key="5">
    <source>
        <dbReference type="ARBA" id="ARBA00023136"/>
    </source>
</evidence>
<evidence type="ECO:0000256" key="4">
    <source>
        <dbReference type="ARBA" id="ARBA00022989"/>
    </source>
</evidence>
<evidence type="ECO:0000256" key="6">
    <source>
        <dbReference type="SAM" id="MobiDB-lite"/>
    </source>
</evidence>
<evidence type="ECO:0000256" key="1">
    <source>
        <dbReference type="ARBA" id="ARBA00004651"/>
    </source>
</evidence>
<comment type="subcellular location">
    <subcellularLocation>
        <location evidence="1">Cell membrane</location>
        <topology evidence="1">Multi-pass membrane protein</topology>
    </subcellularLocation>
</comment>
<dbReference type="Proteomes" id="UP000633205">
    <property type="component" value="Unassembled WGS sequence"/>
</dbReference>